<comment type="caution">
    <text evidence="3">The sequence shown here is derived from an EMBL/GenBank/DDBJ whole genome shotgun (WGS) entry which is preliminary data.</text>
</comment>
<keyword evidence="4" id="KW-1185">Reference proteome</keyword>
<dbReference type="EMBL" id="BSNS01000022">
    <property type="protein sequence ID" value="GLQ56863.1"/>
    <property type="molecule type" value="Genomic_DNA"/>
</dbReference>
<name>A0ABQ5W9Y6_9HYPH</name>
<sequence length="55" mass="6171">MATKTTATATAEHPHESAMDYAEHERTFDGFMALLKWSTISIVALTVILYFLIQP</sequence>
<gene>
    <name evidence="3" type="ORF">GCM10010862_41220</name>
</gene>
<evidence type="ECO:0000259" key="2">
    <source>
        <dbReference type="Pfam" id="PF07835"/>
    </source>
</evidence>
<dbReference type="InterPro" id="IPR036596">
    <property type="entry name" value="Cyt-C_aa3_sf"/>
</dbReference>
<dbReference type="InterPro" id="IPR012422">
    <property type="entry name" value="Cyt_c_oxidase_su4_bac-aa3"/>
</dbReference>
<keyword evidence="1" id="KW-0472">Membrane</keyword>
<dbReference type="SUPFAM" id="SSF81469">
    <property type="entry name" value="Bacterial aa3 type cytochrome c oxidase subunit IV"/>
    <property type="match status" value="1"/>
</dbReference>
<feature type="transmembrane region" description="Helical" evidence="1">
    <location>
        <begin position="34"/>
        <end position="53"/>
    </location>
</feature>
<keyword evidence="1" id="KW-1133">Transmembrane helix</keyword>
<proteinExistence type="predicted"/>
<evidence type="ECO:0000313" key="4">
    <source>
        <dbReference type="Proteomes" id="UP001156691"/>
    </source>
</evidence>
<dbReference type="Gene3D" id="1.20.5.160">
    <property type="entry name" value="Bacterial aa3 type cytochrome c oxidase subunit IV"/>
    <property type="match status" value="1"/>
</dbReference>
<reference evidence="4" key="1">
    <citation type="journal article" date="2019" name="Int. J. Syst. Evol. Microbiol.">
        <title>The Global Catalogue of Microorganisms (GCM) 10K type strain sequencing project: providing services to taxonomists for standard genome sequencing and annotation.</title>
        <authorList>
            <consortium name="The Broad Institute Genomics Platform"/>
            <consortium name="The Broad Institute Genome Sequencing Center for Infectious Disease"/>
            <person name="Wu L."/>
            <person name="Ma J."/>
        </authorList>
    </citation>
    <scope>NUCLEOTIDE SEQUENCE [LARGE SCALE GENOMIC DNA]</scope>
    <source>
        <strain evidence="4">NBRC 112416</strain>
    </source>
</reference>
<protein>
    <recommendedName>
        <fullName evidence="2">Cytochrome c oxidase subunit IV bacterial aa3 type domain-containing protein</fullName>
    </recommendedName>
</protein>
<feature type="domain" description="Cytochrome c oxidase subunit IV bacterial aa3 type" evidence="2">
    <location>
        <begin position="18"/>
        <end position="52"/>
    </location>
</feature>
<dbReference type="RefSeq" id="WP_284342255.1">
    <property type="nucleotide sequence ID" value="NZ_BSNS01000022.1"/>
</dbReference>
<dbReference type="Proteomes" id="UP001156691">
    <property type="component" value="Unassembled WGS sequence"/>
</dbReference>
<organism evidence="3 4">
    <name type="scientific">Devosia nitrariae</name>
    <dbReference type="NCBI Taxonomy" id="2071872"/>
    <lineage>
        <taxon>Bacteria</taxon>
        <taxon>Pseudomonadati</taxon>
        <taxon>Pseudomonadota</taxon>
        <taxon>Alphaproteobacteria</taxon>
        <taxon>Hyphomicrobiales</taxon>
        <taxon>Devosiaceae</taxon>
        <taxon>Devosia</taxon>
    </lineage>
</organism>
<dbReference type="Pfam" id="PF07835">
    <property type="entry name" value="COX4_pro_2"/>
    <property type="match status" value="1"/>
</dbReference>
<accession>A0ABQ5W9Y6</accession>
<keyword evidence="1" id="KW-0812">Transmembrane</keyword>
<evidence type="ECO:0000313" key="3">
    <source>
        <dbReference type="EMBL" id="GLQ56863.1"/>
    </source>
</evidence>
<evidence type="ECO:0000256" key="1">
    <source>
        <dbReference type="SAM" id="Phobius"/>
    </source>
</evidence>